<dbReference type="Proteomes" id="UP000054937">
    <property type="component" value="Unassembled WGS sequence"/>
</dbReference>
<dbReference type="GO" id="GO:0000149">
    <property type="term" value="F:SNARE binding"/>
    <property type="evidence" value="ECO:0007669"/>
    <property type="project" value="TreeGrafter"/>
</dbReference>
<dbReference type="PROSITE" id="PS50234">
    <property type="entry name" value="VWFA"/>
    <property type="match status" value="1"/>
</dbReference>
<dbReference type="SUPFAM" id="SSF82919">
    <property type="entry name" value="Zn-finger domain of Sec23/24"/>
    <property type="match status" value="1"/>
</dbReference>
<name>A0A0V0R5X8_PSEPJ</name>
<gene>
    <name evidence="3" type="ORF">PPERSA_05295</name>
</gene>
<dbReference type="InterPro" id="IPR002035">
    <property type="entry name" value="VWF_A"/>
</dbReference>
<dbReference type="GO" id="GO:0090110">
    <property type="term" value="P:COPII-coated vesicle cargo loading"/>
    <property type="evidence" value="ECO:0007669"/>
    <property type="project" value="TreeGrafter"/>
</dbReference>
<dbReference type="InParanoid" id="A0A0V0R5X8"/>
<feature type="domain" description="VWFA" evidence="2">
    <location>
        <begin position="117"/>
        <end position="387"/>
    </location>
</feature>
<dbReference type="InterPro" id="IPR006896">
    <property type="entry name" value="Sec23/24_trunk_dom"/>
</dbReference>
<comment type="caution">
    <text evidence="3">The sequence shown here is derived from an EMBL/GenBank/DDBJ whole genome shotgun (WGS) entry which is preliminary data.</text>
</comment>
<feature type="region of interest" description="Disordered" evidence="1">
    <location>
        <begin position="637"/>
        <end position="683"/>
    </location>
</feature>
<dbReference type="GO" id="GO:0006886">
    <property type="term" value="P:intracellular protein transport"/>
    <property type="evidence" value="ECO:0007669"/>
    <property type="project" value="InterPro"/>
</dbReference>
<dbReference type="PANTHER" id="PTHR13803">
    <property type="entry name" value="SEC24-RELATED PROTEIN"/>
    <property type="match status" value="1"/>
</dbReference>
<dbReference type="SMART" id="SM00327">
    <property type="entry name" value="VWA"/>
    <property type="match status" value="1"/>
</dbReference>
<dbReference type="SUPFAM" id="SSF53300">
    <property type="entry name" value="vWA-like"/>
    <property type="match status" value="1"/>
</dbReference>
<protein>
    <submittedName>
        <fullName evidence="3">Zinc finger, Sec23/Sec24-type</fullName>
    </submittedName>
</protein>
<dbReference type="InterPro" id="IPR036465">
    <property type="entry name" value="vWFA_dom_sf"/>
</dbReference>
<sequence length="683" mass="79128">MYLPSKMEELDQFFKQHKFNTNVCQIDFKVLQDKSKQAMGEPIFCEKCNAVLSKYSKLENINENDYKWKCEFCENINELLNIEPEEIPKQDDLCYILETNNQQQNKNQDNNQNNETSIIFCIDFSGSMNATHETNSNQTLNLDNQALQDLENLKQFMEPFEYQQYKQMVMKQQNKFISRKDCILSAIKEQINAITQENPNKKVGLVTFNDDVVIVGDGKQEEKVITGDKLYKYEQVLQESESFSDSHLQSSVQETGKNLIEKFSKMQPSGKTALGPALLSSLGLLKNAKPGSQIIICTDGLSNIGFGALDTDEASQISQPVYDQITQLALEKGIQISIITVKGEQCKIITLGTMADKTQGKITKVNPQNIQNDFASILKEEILGTKVVLNVQLHNGLKFINYDIDEVTNIIDHKMVKKIGNVTERTNISFEYNFKTPEELKKENKNIQDIQKIKILPIQSKIEYYSPEGHKMLRILTQSIEIAEKEKDVHIASNLGVLQKHQNRLNCKNALKGDLGKVSQQQQSYDMFLKESEKSDFFDFQQKAQINTNYKQEQRMNDLIQKKQKLKQSKRAPQPQYLHQQQLQQQQIKLNQPQLGQMNSHQQQLQQKPQYSQQHIFQQQVQQDQLFQQPLQQQQKQSQQQQFMFQQPQQQQAIKQNIMEEEEEEIDDEDEEDMDCALFNEDL</sequence>
<proteinExistence type="predicted"/>
<organism evidence="3 4">
    <name type="scientific">Pseudocohnilembus persalinus</name>
    <name type="common">Ciliate</name>
    <dbReference type="NCBI Taxonomy" id="266149"/>
    <lineage>
        <taxon>Eukaryota</taxon>
        <taxon>Sar</taxon>
        <taxon>Alveolata</taxon>
        <taxon>Ciliophora</taxon>
        <taxon>Intramacronucleata</taxon>
        <taxon>Oligohymenophorea</taxon>
        <taxon>Scuticociliatia</taxon>
        <taxon>Philasterida</taxon>
        <taxon>Pseudocohnilembidae</taxon>
        <taxon>Pseudocohnilembus</taxon>
    </lineage>
</organism>
<reference evidence="3 4" key="1">
    <citation type="journal article" date="2015" name="Sci. Rep.">
        <title>Genome of the facultative scuticociliatosis pathogen Pseudocohnilembus persalinus provides insight into its virulence through horizontal gene transfer.</title>
        <authorList>
            <person name="Xiong J."/>
            <person name="Wang G."/>
            <person name="Cheng J."/>
            <person name="Tian M."/>
            <person name="Pan X."/>
            <person name="Warren A."/>
            <person name="Jiang C."/>
            <person name="Yuan D."/>
            <person name="Miao W."/>
        </authorList>
    </citation>
    <scope>NUCLEOTIDE SEQUENCE [LARGE SCALE GENOMIC DNA]</scope>
    <source>
        <strain evidence="3">36N120E</strain>
    </source>
</reference>
<accession>A0A0V0R5X8</accession>
<dbReference type="OMA" id="CEFCENI"/>
<dbReference type="InterPro" id="IPR050550">
    <property type="entry name" value="SEC23_SEC24_subfamily"/>
</dbReference>
<evidence type="ECO:0000259" key="2">
    <source>
        <dbReference type="PROSITE" id="PS50234"/>
    </source>
</evidence>
<dbReference type="GO" id="GO:0008270">
    <property type="term" value="F:zinc ion binding"/>
    <property type="evidence" value="ECO:0007669"/>
    <property type="project" value="InterPro"/>
</dbReference>
<feature type="compositionally biased region" description="Low complexity" evidence="1">
    <location>
        <begin position="637"/>
        <end position="656"/>
    </location>
</feature>
<dbReference type="AlphaFoldDB" id="A0A0V0R5X8"/>
<dbReference type="GO" id="GO:0030127">
    <property type="term" value="C:COPII vesicle coat"/>
    <property type="evidence" value="ECO:0007669"/>
    <property type="project" value="InterPro"/>
</dbReference>
<dbReference type="GO" id="GO:0070971">
    <property type="term" value="C:endoplasmic reticulum exit site"/>
    <property type="evidence" value="ECO:0007669"/>
    <property type="project" value="TreeGrafter"/>
</dbReference>
<evidence type="ECO:0000256" key="1">
    <source>
        <dbReference type="SAM" id="MobiDB-lite"/>
    </source>
</evidence>
<dbReference type="Pfam" id="PF04811">
    <property type="entry name" value="Sec23_trunk"/>
    <property type="match status" value="1"/>
</dbReference>
<evidence type="ECO:0000313" key="4">
    <source>
        <dbReference type="Proteomes" id="UP000054937"/>
    </source>
</evidence>
<dbReference type="OrthoDB" id="10064214at2759"/>
<keyword evidence="4" id="KW-1185">Reference proteome</keyword>
<dbReference type="PANTHER" id="PTHR13803:SF36">
    <property type="entry name" value="TYPE A VON WILLEBRAND FACTOR DOMAIN-CONTAINING PROTEIN"/>
    <property type="match status" value="1"/>
</dbReference>
<evidence type="ECO:0000313" key="3">
    <source>
        <dbReference type="EMBL" id="KRX09903.1"/>
    </source>
</evidence>
<dbReference type="EMBL" id="LDAU01000042">
    <property type="protein sequence ID" value="KRX09903.1"/>
    <property type="molecule type" value="Genomic_DNA"/>
</dbReference>
<dbReference type="InterPro" id="IPR036174">
    <property type="entry name" value="Znf_Sec23_Sec24_sf"/>
</dbReference>
<dbReference type="Gene3D" id="2.30.30.380">
    <property type="entry name" value="Zn-finger domain of Sec23/24"/>
    <property type="match status" value="1"/>
</dbReference>
<dbReference type="Gene3D" id="3.40.50.410">
    <property type="entry name" value="von Willebrand factor, type A domain"/>
    <property type="match status" value="1"/>
</dbReference>
<feature type="compositionally biased region" description="Acidic residues" evidence="1">
    <location>
        <begin position="659"/>
        <end position="683"/>
    </location>
</feature>